<protein>
    <submittedName>
        <fullName evidence="1">Uncharacterized protein</fullName>
    </submittedName>
</protein>
<reference evidence="1" key="1">
    <citation type="submission" date="2022-01" db="EMBL/GenBank/DDBJ databases">
        <title>Colwellia maritima, isolated from seawater.</title>
        <authorList>
            <person name="Kristyanto S."/>
            <person name="Jung J."/>
            <person name="Jeon C.O."/>
        </authorList>
    </citation>
    <scope>NUCLEOTIDE SEQUENCE</scope>
    <source>
        <strain evidence="1">MSW7</strain>
    </source>
</reference>
<keyword evidence="2" id="KW-1185">Reference proteome</keyword>
<evidence type="ECO:0000313" key="1">
    <source>
        <dbReference type="EMBL" id="MCI2283587.1"/>
    </source>
</evidence>
<dbReference type="EMBL" id="JAKKSL010000001">
    <property type="protein sequence ID" value="MCI2283587.1"/>
    <property type="molecule type" value="Genomic_DNA"/>
</dbReference>
<proteinExistence type="predicted"/>
<sequence>MSNSQELTLNPDDVMVLPALDVSTINPPESKKDKSKVKVLPSNEFSAPNNVLDVFKEANNVQKLMDDRQNKLSKAIEDSGGN</sequence>
<comment type="caution">
    <text evidence="1">The sequence shown here is derived from an EMBL/GenBank/DDBJ whole genome shotgun (WGS) entry which is preliminary data.</text>
</comment>
<dbReference type="RefSeq" id="WP_242285201.1">
    <property type="nucleotide sequence ID" value="NZ_JAKKSL010000001.1"/>
</dbReference>
<accession>A0ABS9X1C5</accession>
<dbReference type="Proteomes" id="UP001139646">
    <property type="component" value="Unassembled WGS sequence"/>
</dbReference>
<gene>
    <name evidence="1" type="ORF">L3081_09530</name>
</gene>
<evidence type="ECO:0000313" key="2">
    <source>
        <dbReference type="Proteomes" id="UP001139646"/>
    </source>
</evidence>
<organism evidence="1 2">
    <name type="scientific">Colwellia maritima</name>
    <dbReference type="NCBI Taxonomy" id="2912588"/>
    <lineage>
        <taxon>Bacteria</taxon>
        <taxon>Pseudomonadati</taxon>
        <taxon>Pseudomonadota</taxon>
        <taxon>Gammaproteobacteria</taxon>
        <taxon>Alteromonadales</taxon>
        <taxon>Colwelliaceae</taxon>
        <taxon>Colwellia</taxon>
    </lineage>
</organism>
<name>A0ABS9X1C5_9GAMM</name>